<evidence type="ECO:0000256" key="1">
    <source>
        <dbReference type="SAM" id="MobiDB-lite"/>
    </source>
</evidence>
<sequence>MATAKPQPLHNFPLSLKWGQTTTLAANHHQPRATNSPVVPDSETESDAEPRPTPPPRVGSRSARLQRISFTSCSAMLPKPRKGSPERPQKAAENNGDEEDGGQGKQRRAEEEEEEDNLRPWKLRPRKPILKESASSVAAMQVNEQRESRDIVLCQKQTRLRGLSESVAEGAEKKERKLWIPLSKDEIEEDIFVMTGSRPVRRPKKRPKNVQKVLDTLFPGLWMSGMRPDYYRLVYLPVKK</sequence>
<dbReference type="Proteomes" id="UP001159364">
    <property type="component" value="Unassembled WGS sequence"/>
</dbReference>
<dbReference type="EMBL" id="JAIWQS010000018">
    <property type="protein sequence ID" value="KAJ8748119.1"/>
    <property type="molecule type" value="Genomic_DNA"/>
</dbReference>
<gene>
    <name evidence="2" type="ORF">K2173_012990</name>
</gene>
<name>A0AAV8S7I0_9ROSI</name>
<protein>
    <submittedName>
        <fullName evidence="2">Uncharacterized protein</fullName>
    </submittedName>
</protein>
<keyword evidence="3" id="KW-1185">Reference proteome</keyword>
<dbReference type="PANTHER" id="PTHR33130:SF40">
    <property type="entry name" value="CHROMOGRANIN (DUF1639)"/>
    <property type="match status" value="1"/>
</dbReference>
<proteinExistence type="predicted"/>
<reference evidence="2 3" key="1">
    <citation type="submission" date="2021-09" db="EMBL/GenBank/DDBJ databases">
        <title>Genomic insights and catalytic innovation underlie evolution of tropane alkaloids biosynthesis.</title>
        <authorList>
            <person name="Wang Y.-J."/>
            <person name="Tian T."/>
            <person name="Huang J.-P."/>
            <person name="Huang S.-X."/>
        </authorList>
    </citation>
    <scope>NUCLEOTIDE SEQUENCE [LARGE SCALE GENOMIC DNA]</scope>
    <source>
        <strain evidence="2">KIB-2018</strain>
        <tissue evidence="2">Leaf</tissue>
    </source>
</reference>
<dbReference type="Pfam" id="PF07797">
    <property type="entry name" value="DUF1639"/>
    <property type="match status" value="1"/>
</dbReference>
<feature type="region of interest" description="Disordered" evidence="1">
    <location>
        <begin position="22"/>
        <end position="124"/>
    </location>
</feature>
<comment type="caution">
    <text evidence="2">The sequence shown here is derived from an EMBL/GenBank/DDBJ whole genome shotgun (WGS) entry which is preliminary data.</text>
</comment>
<dbReference type="AlphaFoldDB" id="A0AAV8S7I0"/>
<dbReference type="PANTHER" id="PTHR33130">
    <property type="entry name" value="PUTATIVE (DUF1639)-RELATED"/>
    <property type="match status" value="1"/>
</dbReference>
<dbReference type="InterPro" id="IPR012438">
    <property type="entry name" value="DUF1639"/>
</dbReference>
<accession>A0AAV8S7I0</accession>
<organism evidence="2 3">
    <name type="scientific">Erythroxylum novogranatense</name>
    <dbReference type="NCBI Taxonomy" id="1862640"/>
    <lineage>
        <taxon>Eukaryota</taxon>
        <taxon>Viridiplantae</taxon>
        <taxon>Streptophyta</taxon>
        <taxon>Embryophyta</taxon>
        <taxon>Tracheophyta</taxon>
        <taxon>Spermatophyta</taxon>
        <taxon>Magnoliopsida</taxon>
        <taxon>eudicotyledons</taxon>
        <taxon>Gunneridae</taxon>
        <taxon>Pentapetalae</taxon>
        <taxon>rosids</taxon>
        <taxon>fabids</taxon>
        <taxon>Malpighiales</taxon>
        <taxon>Erythroxylaceae</taxon>
        <taxon>Erythroxylum</taxon>
    </lineage>
</organism>
<evidence type="ECO:0000313" key="3">
    <source>
        <dbReference type="Proteomes" id="UP001159364"/>
    </source>
</evidence>
<evidence type="ECO:0000313" key="2">
    <source>
        <dbReference type="EMBL" id="KAJ8748119.1"/>
    </source>
</evidence>